<dbReference type="Proteomes" id="UP000019141">
    <property type="component" value="Unassembled WGS sequence"/>
</dbReference>
<dbReference type="GO" id="GO:0140359">
    <property type="term" value="F:ABC-type transporter activity"/>
    <property type="evidence" value="ECO:0007669"/>
    <property type="project" value="InterPro"/>
</dbReference>
<keyword evidence="9" id="KW-1185">Reference proteome</keyword>
<dbReference type="PROSITE" id="PS00211">
    <property type="entry name" value="ABC_TRANSPORTER_1"/>
    <property type="match status" value="1"/>
</dbReference>
<dbReference type="HOGENOM" id="CLU_000604_1_1_7"/>
<sequence>MSQVSLHQITKNFGATEVLHGVSLDIQNGEFLTLVGPSGCGKSTLLRIIAGLERQTGGSVRIGERSVDHLRPRDRDLAMVFQSYALYPHLNVFDNIAVPLRMRRLSFYHRLPLIGRVMPGRAANERAIAEEVRSVADTLDIGHLLDRKPGQLSGGQRQRVAVGRAMVRRPVAFLMDEPLSNLDAKLRVHMRAEIAQLHRRLGVTFIYVTHDQAEAMTMSDRVAVMMDGDLLQVATPDDIYRNPLDIRVAEFIGSPKIDLFKAVVVDHKTINIVGIPVPIETALAPGTHLQAGIRPEALHVTEPVAEQPKAVVIHAENLGSDALVHLEHPDSTSPVIARISPDALRQVRMGDCVGVAFEAGHALLFDAHGGRVPANIVPTEYSPLAPKELS</sequence>
<dbReference type="PANTHER" id="PTHR43875:SF15">
    <property type="entry name" value="TREHALOSE IMPORT ATP-BINDING PROTEIN SUGC"/>
    <property type="match status" value="1"/>
</dbReference>
<dbReference type="SUPFAM" id="SSF52540">
    <property type="entry name" value="P-loop containing nucleoside triphosphate hydrolases"/>
    <property type="match status" value="1"/>
</dbReference>
<dbReference type="CDD" id="cd03301">
    <property type="entry name" value="ABC_MalK_N"/>
    <property type="match status" value="1"/>
</dbReference>
<reference evidence="8 9" key="1">
    <citation type="journal article" date="2014" name="Nature">
        <title>An environmental bacterial taxon with a large and distinct metabolic repertoire.</title>
        <authorList>
            <person name="Wilson M.C."/>
            <person name="Mori T."/>
            <person name="Ruckert C."/>
            <person name="Uria A.R."/>
            <person name="Helf M.J."/>
            <person name="Takada K."/>
            <person name="Gernert C."/>
            <person name="Steffens U.A."/>
            <person name="Heycke N."/>
            <person name="Schmitt S."/>
            <person name="Rinke C."/>
            <person name="Helfrich E.J."/>
            <person name="Brachmann A.O."/>
            <person name="Gurgui C."/>
            <person name="Wakimoto T."/>
            <person name="Kracht M."/>
            <person name="Crusemann M."/>
            <person name="Hentschel U."/>
            <person name="Abe I."/>
            <person name="Matsunaga S."/>
            <person name="Kalinowski J."/>
            <person name="Takeyama H."/>
            <person name="Piel J."/>
        </authorList>
    </citation>
    <scope>NUCLEOTIDE SEQUENCE [LARGE SCALE GENOMIC DNA]</scope>
    <source>
        <strain evidence="9">TSY1</strain>
    </source>
</reference>
<dbReference type="Gene3D" id="2.40.50.100">
    <property type="match status" value="1"/>
</dbReference>
<dbReference type="InterPro" id="IPR003593">
    <property type="entry name" value="AAA+_ATPase"/>
</dbReference>
<keyword evidence="6" id="KW-0472">Membrane</keyword>
<keyword evidence="2" id="KW-1003">Cell membrane</keyword>
<keyword evidence="4 8" id="KW-0067">ATP-binding</keyword>
<dbReference type="InterPro" id="IPR027417">
    <property type="entry name" value="P-loop_NTPase"/>
</dbReference>
<dbReference type="SMART" id="SM00382">
    <property type="entry name" value="AAA"/>
    <property type="match status" value="1"/>
</dbReference>
<proteinExistence type="predicted"/>
<dbReference type="InterPro" id="IPR047641">
    <property type="entry name" value="ABC_transpr_MalK/UgpC-like"/>
</dbReference>
<dbReference type="Gene3D" id="2.40.50.140">
    <property type="entry name" value="Nucleic acid-binding proteins"/>
    <property type="match status" value="1"/>
</dbReference>
<dbReference type="PANTHER" id="PTHR43875">
    <property type="entry name" value="MALTODEXTRIN IMPORT ATP-BINDING PROTEIN MSMX"/>
    <property type="match status" value="1"/>
</dbReference>
<dbReference type="GO" id="GO:0016887">
    <property type="term" value="F:ATP hydrolysis activity"/>
    <property type="evidence" value="ECO:0007669"/>
    <property type="project" value="InterPro"/>
</dbReference>
<dbReference type="InterPro" id="IPR015855">
    <property type="entry name" value="ABC_transpr_MalK-like"/>
</dbReference>
<dbReference type="InterPro" id="IPR012340">
    <property type="entry name" value="NA-bd_OB-fold"/>
</dbReference>
<dbReference type="FunFam" id="3.40.50.300:FF:000042">
    <property type="entry name" value="Maltose/maltodextrin ABC transporter, ATP-binding protein"/>
    <property type="match status" value="1"/>
</dbReference>
<evidence type="ECO:0000313" key="8">
    <source>
        <dbReference type="EMBL" id="ETW93024.1"/>
    </source>
</evidence>
<dbReference type="SUPFAM" id="SSF50331">
    <property type="entry name" value="MOP-like"/>
    <property type="match status" value="1"/>
</dbReference>
<evidence type="ECO:0000256" key="1">
    <source>
        <dbReference type="ARBA" id="ARBA00022448"/>
    </source>
</evidence>
<evidence type="ECO:0000256" key="6">
    <source>
        <dbReference type="ARBA" id="ARBA00023136"/>
    </source>
</evidence>
<dbReference type="PROSITE" id="PS50893">
    <property type="entry name" value="ABC_TRANSPORTER_2"/>
    <property type="match status" value="1"/>
</dbReference>
<dbReference type="GO" id="GO:0055052">
    <property type="term" value="C:ATP-binding cassette (ABC) transporter complex, substrate-binding subunit-containing"/>
    <property type="evidence" value="ECO:0007669"/>
    <property type="project" value="TreeGrafter"/>
</dbReference>
<comment type="caution">
    <text evidence="8">The sequence shown here is derived from an EMBL/GenBank/DDBJ whole genome shotgun (WGS) entry which is preliminary data.</text>
</comment>
<gene>
    <name evidence="8" type="ORF">ETSY1_41045</name>
</gene>
<dbReference type="AlphaFoldDB" id="W4L557"/>
<dbReference type="Gene3D" id="3.40.50.300">
    <property type="entry name" value="P-loop containing nucleotide triphosphate hydrolases"/>
    <property type="match status" value="1"/>
</dbReference>
<evidence type="ECO:0000256" key="3">
    <source>
        <dbReference type="ARBA" id="ARBA00022741"/>
    </source>
</evidence>
<protein>
    <submittedName>
        <fullName evidence="8">Glycerol-3-phosphate ABC transporter ATP-binding protein</fullName>
    </submittedName>
</protein>
<dbReference type="EMBL" id="AZHW01001326">
    <property type="protein sequence ID" value="ETW93024.1"/>
    <property type="molecule type" value="Genomic_DNA"/>
</dbReference>
<dbReference type="PATRIC" id="fig|1429438.4.peg.7683"/>
<evidence type="ECO:0000256" key="2">
    <source>
        <dbReference type="ARBA" id="ARBA00022475"/>
    </source>
</evidence>
<dbReference type="GO" id="GO:0008643">
    <property type="term" value="P:carbohydrate transport"/>
    <property type="evidence" value="ECO:0007669"/>
    <property type="project" value="InterPro"/>
</dbReference>
<organism evidence="8 9">
    <name type="scientific">Entotheonella factor</name>
    <dbReference type="NCBI Taxonomy" id="1429438"/>
    <lineage>
        <taxon>Bacteria</taxon>
        <taxon>Pseudomonadati</taxon>
        <taxon>Nitrospinota/Tectimicrobiota group</taxon>
        <taxon>Candidatus Tectimicrobiota</taxon>
        <taxon>Candidatus Entotheonellia</taxon>
        <taxon>Candidatus Entotheonellales</taxon>
        <taxon>Candidatus Entotheonellaceae</taxon>
        <taxon>Candidatus Entotheonella</taxon>
    </lineage>
</organism>
<dbReference type="Pfam" id="PF08402">
    <property type="entry name" value="TOBE_2"/>
    <property type="match status" value="1"/>
</dbReference>
<evidence type="ECO:0000256" key="4">
    <source>
        <dbReference type="ARBA" id="ARBA00022840"/>
    </source>
</evidence>
<dbReference type="InterPro" id="IPR003439">
    <property type="entry name" value="ABC_transporter-like_ATP-bd"/>
</dbReference>
<keyword evidence="5" id="KW-1278">Translocase</keyword>
<evidence type="ECO:0000313" key="9">
    <source>
        <dbReference type="Proteomes" id="UP000019141"/>
    </source>
</evidence>
<keyword evidence="1" id="KW-0813">Transport</keyword>
<dbReference type="InterPro" id="IPR017871">
    <property type="entry name" value="ABC_transporter-like_CS"/>
</dbReference>
<dbReference type="InterPro" id="IPR008995">
    <property type="entry name" value="Mo/tungstate-bd_C_term_dom"/>
</dbReference>
<evidence type="ECO:0000259" key="7">
    <source>
        <dbReference type="PROSITE" id="PS50893"/>
    </source>
</evidence>
<dbReference type="GO" id="GO:0005524">
    <property type="term" value="F:ATP binding"/>
    <property type="evidence" value="ECO:0007669"/>
    <property type="project" value="UniProtKB-KW"/>
</dbReference>
<keyword evidence="3" id="KW-0547">Nucleotide-binding</keyword>
<dbReference type="Pfam" id="PF00005">
    <property type="entry name" value="ABC_tran"/>
    <property type="match status" value="1"/>
</dbReference>
<dbReference type="InterPro" id="IPR013611">
    <property type="entry name" value="Transp-assoc_OB_typ2"/>
</dbReference>
<evidence type="ECO:0000256" key="5">
    <source>
        <dbReference type="ARBA" id="ARBA00022967"/>
    </source>
</evidence>
<accession>W4L557</accession>
<name>W4L557_ENTF1</name>
<feature type="domain" description="ABC transporter" evidence="7">
    <location>
        <begin position="4"/>
        <end position="252"/>
    </location>
</feature>